<reference evidence="1 2" key="1">
    <citation type="journal article" date="2024" name="Plant Biotechnol. J.">
        <title>Genome and CRISPR/Cas9 system of a widespread forest tree (Populus alba) in the world.</title>
        <authorList>
            <person name="Liu Y.J."/>
            <person name="Jiang P.F."/>
            <person name="Han X.M."/>
            <person name="Li X.Y."/>
            <person name="Wang H.M."/>
            <person name="Wang Y.J."/>
            <person name="Wang X.X."/>
            <person name="Zeng Q.Y."/>
        </authorList>
    </citation>
    <scope>NUCLEOTIDE SEQUENCE [LARGE SCALE GENOMIC DNA]</scope>
    <source>
        <strain evidence="2">cv. PAL-ZL1</strain>
    </source>
</reference>
<name>A0ACC4AGJ6_POPAL</name>
<proteinExistence type="predicted"/>
<accession>A0ACC4AGJ6</accession>
<dbReference type="EMBL" id="RCHU02000019">
    <property type="protein sequence ID" value="KAL3565299.1"/>
    <property type="molecule type" value="Genomic_DNA"/>
</dbReference>
<dbReference type="Proteomes" id="UP000309997">
    <property type="component" value="Unassembled WGS sequence"/>
</dbReference>
<sequence>MIYDSLESKLKLNDVFEFVGVFTFDSKLPSEKVDQDEFSNGLCNDVFVNFPPNKVPRLHCVIHRKLIVYDFLQNSPLTDPKPYLVKEAREALLRHLTSILGNDGVAAHFMLLHRLSRVNDFLSFSRFQCFPYLLWTYSLPTSSNSGL</sequence>
<keyword evidence="2" id="KW-1185">Reference proteome</keyword>
<comment type="caution">
    <text evidence="1">The sequence shown here is derived from an EMBL/GenBank/DDBJ whole genome shotgun (WGS) entry which is preliminary data.</text>
</comment>
<organism evidence="1 2">
    <name type="scientific">Populus alba</name>
    <name type="common">White poplar</name>
    <dbReference type="NCBI Taxonomy" id="43335"/>
    <lineage>
        <taxon>Eukaryota</taxon>
        <taxon>Viridiplantae</taxon>
        <taxon>Streptophyta</taxon>
        <taxon>Embryophyta</taxon>
        <taxon>Tracheophyta</taxon>
        <taxon>Spermatophyta</taxon>
        <taxon>Magnoliopsida</taxon>
        <taxon>eudicotyledons</taxon>
        <taxon>Gunneridae</taxon>
        <taxon>Pentapetalae</taxon>
        <taxon>rosids</taxon>
        <taxon>fabids</taxon>
        <taxon>Malpighiales</taxon>
        <taxon>Salicaceae</taxon>
        <taxon>Saliceae</taxon>
        <taxon>Populus</taxon>
    </lineage>
</organism>
<evidence type="ECO:0000313" key="2">
    <source>
        <dbReference type="Proteomes" id="UP000309997"/>
    </source>
</evidence>
<gene>
    <name evidence="1" type="ORF">D5086_033345</name>
</gene>
<protein>
    <submittedName>
        <fullName evidence="1">Uncharacterized protein</fullName>
    </submittedName>
</protein>
<evidence type="ECO:0000313" key="1">
    <source>
        <dbReference type="EMBL" id="KAL3565299.1"/>
    </source>
</evidence>